<keyword evidence="2" id="KW-0732">Signal</keyword>
<reference evidence="3" key="1">
    <citation type="journal article" date="2016" name="Sci. Rep.">
        <title>Molecular characterization of firefly nuptial gifts: a multi-omics approach sheds light on postcopulatory sexual selection.</title>
        <authorList>
            <person name="Al-Wathiqui N."/>
            <person name="Fallon T.R."/>
            <person name="South A."/>
            <person name="Weng J.K."/>
            <person name="Lewis S.M."/>
        </authorList>
    </citation>
    <scope>NUCLEOTIDE SEQUENCE</scope>
</reference>
<protein>
    <recommendedName>
        <fullName evidence="4">Protein FAM177A1</fullName>
    </recommendedName>
</protein>
<evidence type="ECO:0000313" key="3">
    <source>
        <dbReference type="EMBL" id="JAV90660.1"/>
    </source>
</evidence>
<accession>A0A1Y1N1A3</accession>
<proteinExistence type="predicted"/>
<evidence type="ECO:0000256" key="2">
    <source>
        <dbReference type="SAM" id="SignalP"/>
    </source>
</evidence>
<evidence type="ECO:0008006" key="4">
    <source>
        <dbReference type="Google" id="ProtNLM"/>
    </source>
</evidence>
<feature type="signal peptide" evidence="2">
    <location>
        <begin position="1"/>
        <end position="18"/>
    </location>
</feature>
<sequence length="200" mass="22324">MNPIIIISLLCILEQLCCRTAVCLLANSTSRWRSKIKTIRCDSREELMKMDVEISNNFDNASSNDAESANIKVRIPKRILHFSDGTLEEYSDDENITPPNETTTAAIVDSNASWSSWLLYKSWSAGVMALAACDYLGEHLAYFFGITTPKYWAEIEESKRIEAENIEKQKQAEGWSEPSGGAGSVPLDEIKTNQPLSTHA</sequence>
<organism evidence="3">
    <name type="scientific">Photinus pyralis</name>
    <name type="common">Common eastern firefly</name>
    <name type="synonym">Lampyris pyralis</name>
    <dbReference type="NCBI Taxonomy" id="7054"/>
    <lineage>
        <taxon>Eukaryota</taxon>
        <taxon>Metazoa</taxon>
        <taxon>Ecdysozoa</taxon>
        <taxon>Arthropoda</taxon>
        <taxon>Hexapoda</taxon>
        <taxon>Insecta</taxon>
        <taxon>Pterygota</taxon>
        <taxon>Neoptera</taxon>
        <taxon>Endopterygota</taxon>
        <taxon>Coleoptera</taxon>
        <taxon>Polyphaga</taxon>
        <taxon>Elateriformia</taxon>
        <taxon>Elateroidea</taxon>
        <taxon>Lampyridae</taxon>
        <taxon>Lampyrinae</taxon>
        <taxon>Photinus</taxon>
    </lineage>
</organism>
<feature type="chain" id="PRO_5011907541" description="Protein FAM177A1" evidence="2">
    <location>
        <begin position="19"/>
        <end position="200"/>
    </location>
</feature>
<dbReference type="EMBL" id="GEZM01017461">
    <property type="protein sequence ID" value="JAV90657.1"/>
    <property type="molecule type" value="Transcribed_RNA"/>
</dbReference>
<dbReference type="EMBL" id="GEZM01017460">
    <property type="protein sequence ID" value="JAV90660.1"/>
    <property type="molecule type" value="Transcribed_RNA"/>
</dbReference>
<feature type="region of interest" description="Disordered" evidence="1">
    <location>
        <begin position="164"/>
        <end position="200"/>
    </location>
</feature>
<dbReference type="InterPro" id="IPR028260">
    <property type="entry name" value="FAM177"/>
</dbReference>
<evidence type="ECO:0000256" key="1">
    <source>
        <dbReference type="SAM" id="MobiDB-lite"/>
    </source>
</evidence>
<dbReference type="PANTHER" id="PTHR31206">
    <property type="entry name" value="LP10445P"/>
    <property type="match status" value="1"/>
</dbReference>
<name>A0A1Y1N1A3_PHOPY</name>
<dbReference type="AlphaFoldDB" id="A0A1Y1N1A3"/>
<dbReference type="Pfam" id="PF14774">
    <property type="entry name" value="FAM177"/>
    <property type="match status" value="1"/>
</dbReference>
<dbReference type="PANTHER" id="PTHR31206:SF1">
    <property type="entry name" value="LP10445P"/>
    <property type="match status" value="1"/>
</dbReference>